<evidence type="ECO:0000313" key="1">
    <source>
        <dbReference type="EMBL" id="THF79215.1"/>
    </source>
</evidence>
<accession>A0A4S4BVR1</accession>
<dbReference type="OrthoDB" id="2875172at2"/>
<dbReference type="Proteomes" id="UP000310334">
    <property type="component" value="Unassembled WGS sequence"/>
</dbReference>
<sequence>MKKFLLSNPLGIVITAATLILTVSPEARRGTKKLLIKGVGSALALGDQIKHLSTGARLQLSSIMEEAKHEKETMELPNMKDAMFEMTERGMEKSKETIHQAKETFGNIFSDEKESHTIHSSTPFNVMNDNSLKQKMSEIEKQLH</sequence>
<keyword evidence="2" id="KW-1185">Reference proteome</keyword>
<comment type="caution">
    <text evidence="1">The sequence shown here is derived from an EMBL/GenBank/DDBJ whole genome shotgun (WGS) entry which is preliminary data.</text>
</comment>
<dbReference type="RefSeq" id="WP_136354415.1">
    <property type="nucleotide sequence ID" value="NZ_CP046266.1"/>
</dbReference>
<reference evidence="1 2" key="1">
    <citation type="submission" date="2019-04" db="EMBL/GenBank/DDBJ databases">
        <title>Bacillus sediminilitoris sp. nov., isolated from a tidal flat sediment on the East China Sea.</title>
        <authorList>
            <person name="Wei Y."/>
            <person name="Mao H."/>
            <person name="Fang J."/>
        </authorList>
    </citation>
    <scope>NUCLEOTIDE SEQUENCE [LARGE SCALE GENOMIC DNA]</scope>
    <source>
        <strain evidence="1 2">DSL-17</strain>
    </source>
</reference>
<protein>
    <submittedName>
        <fullName evidence="1">Uncharacterized protein</fullName>
    </submittedName>
</protein>
<name>A0A4S4BVR1_9BACI</name>
<evidence type="ECO:0000313" key="2">
    <source>
        <dbReference type="Proteomes" id="UP000310334"/>
    </source>
</evidence>
<organism evidence="1 2">
    <name type="scientific">Metabacillus sediminilitoris</name>
    <dbReference type="NCBI Taxonomy" id="2567941"/>
    <lineage>
        <taxon>Bacteria</taxon>
        <taxon>Bacillati</taxon>
        <taxon>Bacillota</taxon>
        <taxon>Bacilli</taxon>
        <taxon>Bacillales</taxon>
        <taxon>Bacillaceae</taxon>
        <taxon>Metabacillus</taxon>
    </lineage>
</organism>
<gene>
    <name evidence="1" type="ORF">E6W99_12715</name>
</gene>
<dbReference type="AlphaFoldDB" id="A0A4S4BVR1"/>
<dbReference type="EMBL" id="SSNT01000009">
    <property type="protein sequence ID" value="THF79215.1"/>
    <property type="molecule type" value="Genomic_DNA"/>
</dbReference>
<proteinExistence type="predicted"/>